<evidence type="ECO:0000256" key="6">
    <source>
        <dbReference type="ARBA" id="ARBA00022989"/>
    </source>
</evidence>
<evidence type="ECO:0000256" key="5">
    <source>
        <dbReference type="ARBA" id="ARBA00022692"/>
    </source>
</evidence>
<dbReference type="InterPro" id="IPR047462">
    <property type="entry name" value="Dpy19"/>
</dbReference>
<feature type="transmembrane region" description="Helical" evidence="9">
    <location>
        <begin position="519"/>
        <end position="538"/>
    </location>
</feature>
<comment type="similarity">
    <text evidence="2">Belongs to the dpy-19 family.</text>
</comment>
<keyword evidence="4 10" id="KW-0808">Transferase</keyword>
<sequence length="712" mass="82098">MSELRRRKAGSGKDKNRPSGSHANERARDGQQKCERKLDQVSWFTYANFIIGATVALIVGVKYALYVRELHENDMWFSNIGQLEREISFRTESGLYFSYYKQIVLAPSLFQGIHDVIHDNRTEHLRTINILERFNIYQEVILAALYRILPIQGSVEYVYFYIDTIFGLHGMYMVSLFVSSWVLSGSWLAGLLSASFYIFNKEETTRLWFTIPLRESFGFPFIFAQLAFITVYFRRNMSSLAQVVCLVGIAISTFFFALVWQFAQFILLLESMAFFGTYSLGFIPKHKARTMYLMVIGSLLGVCILQFVNDMILCSLALSFAIASVIIMTFHNEYSSNDNFFYKVFKLIINIIATLLLAGAISFVSKVIFRIESDEHIFKFLKSKFGYGIGRDFDSLLYLCEKAFQFCPLAVYSRLTSGVVFPCYVLSLVAVLFLMAYTVLVNWRSKTDDTAEETNCLYLNSHPEIVYQAIQSVFFGALAITTVRFKYLWVPHMCLFAAGIFCNQAFWKAALNKIGIKQIYGKVTGHGVPVMLLALLLYNRLPKALKELEELREFYDPDTVDLMKWINENTPPDASFTGSMQLLAGVKLCTDRHITNHPHYENKFLRERTKQVYQIYARRPPDEVYKILRQHGTDYIILENSICLSQQDRGCRLVDLLDLDNGHMIEGGQSEEGLQLTNVPRFCKAIKTDVRNFSAYFKKVFENRTFYLYKLL</sequence>
<accession>A0A2B4RXF0</accession>
<keyword evidence="11" id="KW-1185">Reference proteome</keyword>
<feature type="transmembrane region" description="Helical" evidence="9">
    <location>
        <begin position="217"/>
        <end position="233"/>
    </location>
</feature>
<feature type="transmembrane region" description="Helical" evidence="9">
    <location>
        <begin position="240"/>
        <end position="259"/>
    </location>
</feature>
<dbReference type="GO" id="GO:0005637">
    <property type="term" value="C:nuclear inner membrane"/>
    <property type="evidence" value="ECO:0007669"/>
    <property type="project" value="TreeGrafter"/>
</dbReference>
<evidence type="ECO:0000256" key="2">
    <source>
        <dbReference type="ARBA" id="ARBA00008744"/>
    </source>
</evidence>
<evidence type="ECO:0000256" key="9">
    <source>
        <dbReference type="SAM" id="Phobius"/>
    </source>
</evidence>
<dbReference type="AlphaFoldDB" id="A0A2B4RXF0"/>
<dbReference type="InterPro" id="IPR018732">
    <property type="entry name" value="Dpy-19/Dpy-19-like"/>
</dbReference>
<feature type="transmembrane region" description="Helical" evidence="9">
    <location>
        <begin position="419"/>
        <end position="440"/>
    </location>
</feature>
<evidence type="ECO:0000256" key="3">
    <source>
        <dbReference type="ARBA" id="ARBA00022676"/>
    </source>
</evidence>
<feature type="transmembrane region" description="Helical" evidence="9">
    <location>
        <begin position="488"/>
        <end position="507"/>
    </location>
</feature>
<feature type="transmembrane region" description="Helical" evidence="9">
    <location>
        <begin position="174"/>
        <end position="197"/>
    </location>
</feature>
<feature type="transmembrane region" description="Helical" evidence="9">
    <location>
        <begin position="43"/>
        <end position="66"/>
    </location>
</feature>
<dbReference type="PANTHER" id="PTHR31488">
    <property type="entry name" value="DPY-19-LIKE 1, LIKE (H. SAPIENS)"/>
    <property type="match status" value="1"/>
</dbReference>
<organism evidence="10 11">
    <name type="scientific">Stylophora pistillata</name>
    <name type="common">Smooth cauliflower coral</name>
    <dbReference type="NCBI Taxonomy" id="50429"/>
    <lineage>
        <taxon>Eukaryota</taxon>
        <taxon>Metazoa</taxon>
        <taxon>Cnidaria</taxon>
        <taxon>Anthozoa</taxon>
        <taxon>Hexacorallia</taxon>
        <taxon>Scleractinia</taxon>
        <taxon>Astrocoeniina</taxon>
        <taxon>Pocilloporidae</taxon>
        <taxon>Stylophora</taxon>
    </lineage>
</organism>
<gene>
    <name evidence="10" type="primary">Dpy19l3</name>
    <name evidence="10" type="ORF">AWC38_SpisGene14060</name>
</gene>
<reference evidence="11" key="1">
    <citation type="journal article" date="2017" name="bioRxiv">
        <title>Comparative analysis of the genomes of Stylophora pistillata and Acropora digitifera provides evidence for extensive differences between species of corals.</title>
        <authorList>
            <person name="Voolstra C.R."/>
            <person name="Li Y."/>
            <person name="Liew Y.J."/>
            <person name="Baumgarten S."/>
            <person name="Zoccola D."/>
            <person name="Flot J.-F."/>
            <person name="Tambutte S."/>
            <person name="Allemand D."/>
            <person name="Aranda M."/>
        </authorList>
    </citation>
    <scope>NUCLEOTIDE SEQUENCE [LARGE SCALE GENOMIC DNA]</scope>
</reference>
<feature type="compositionally biased region" description="Basic residues" evidence="8">
    <location>
        <begin position="1"/>
        <end position="10"/>
    </location>
</feature>
<keyword evidence="3 10" id="KW-0328">Glycosyltransferase</keyword>
<evidence type="ECO:0000256" key="8">
    <source>
        <dbReference type="SAM" id="MobiDB-lite"/>
    </source>
</evidence>
<feature type="compositionally biased region" description="Basic and acidic residues" evidence="8">
    <location>
        <begin position="11"/>
        <end position="33"/>
    </location>
</feature>
<keyword evidence="5 9" id="KW-0812">Transmembrane</keyword>
<dbReference type="OrthoDB" id="6019623at2759"/>
<feature type="transmembrane region" description="Helical" evidence="9">
    <location>
        <begin position="347"/>
        <end position="369"/>
    </location>
</feature>
<proteinExistence type="inferred from homology"/>
<evidence type="ECO:0000313" key="10">
    <source>
        <dbReference type="EMBL" id="PFX21453.1"/>
    </source>
</evidence>
<dbReference type="GO" id="GO:0000030">
    <property type="term" value="F:mannosyltransferase activity"/>
    <property type="evidence" value="ECO:0007669"/>
    <property type="project" value="InterPro"/>
</dbReference>
<evidence type="ECO:0000256" key="1">
    <source>
        <dbReference type="ARBA" id="ARBA00004141"/>
    </source>
</evidence>
<feature type="transmembrane region" description="Helical" evidence="9">
    <location>
        <begin position="295"/>
        <end position="327"/>
    </location>
</feature>
<comment type="caution">
    <text evidence="10">The sequence shown here is derived from an EMBL/GenBank/DDBJ whole genome shotgun (WGS) entry which is preliminary data.</text>
</comment>
<feature type="region of interest" description="Disordered" evidence="8">
    <location>
        <begin position="1"/>
        <end position="33"/>
    </location>
</feature>
<dbReference type="STRING" id="50429.A0A2B4RXF0"/>
<dbReference type="CDD" id="cd20177">
    <property type="entry name" value="Dpy19"/>
    <property type="match status" value="1"/>
</dbReference>
<evidence type="ECO:0000313" key="11">
    <source>
        <dbReference type="Proteomes" id="UP000225706"/>
    </source>
</evidence>
<dbReference type="Pfam" id="PF10034">
    <property type="entry name" value="Dpy19"/>
    <property type="match status" value="1"/>
</dbReference>
<dbReference type="PANTHER" id="PTHR31488:SF3">
    <property type="entry name" value="C-MANNOSYLTRANSFERASE DPY19L3"/>
    <property type="match status" value="1"/>
</dbReference>
<name>A0A2B4RXF0_STYPI</name>
<dbReference type="EMBL" id="LSMT01000276">
    <property type="protein sequence ID" value="PFX21453.1"/>
    <property type="molecule type" value="Genomic_DNA"/>
</dbReference>
<keyword evidence="6 9" id="KW-1133">Transmembrane helix</keyword>
<protein>
    <submittedName>
        <fullName evidence="10">Putative C-mannosyltransferase DPY19L3</fullName>
    </submittedName>
</protein>
<evidence type="ECO:0000256" key="4">
    <source>
        <dbReference type="ARBA" id="ARBA00022679"/>
    </source>
</evidence>
<dbReference type="Proteomes" id="UP000225706">
    <property type="component" value="Unassembled WGS sequence"/>
</dbReference>
<feature type="transmembrane region" description="Helical" evidence="9">
    <location>
        <begin position="140"/>
        <end position="162"/>
    </location>
</feature>
<keyword evidence="7 9" id="KW-0472">Membrane</keyword>
<comment type="subcellular location">
    <subcellularLocation>
        <location evidence="1">Membrane</location>
        <topology evidence="1">Multi-pass membrane protein</topology>
    </subcellularLocation>
</comment>
<evidence type="ECO:0000256" key="7">
    <source>
        <dbReference type="ARBA" id="ARBA00023136"/>
    </source>
</evidence>